<proteinExistence type="predicted"/>
<dbReference type="STRING" id="403677.D0MUF3"/>
<dbReference type="HOGENOM" id="CLU_1083635_0_0_1"/>
<organism evidence="1 2">
    <name type="scientific">Phytophthora infestans (strain T30-4)</name>
    <name type="common">Potato late blight agent</name>
    <dbReference type="NCBI Taxonomy" id="403677"/>
    <lineage>
        <taxon>Eukaryota</taxon>
        <taxon>Sar</taxon>
        <taxon>Stramenopiles</taxon>
        <taxon>Oomycota</taxon>
        <taxon>Peronosporomycetes</taxon>
        <taxon>Peronosporales</taxon>
        <taxon>Peronosporaceae</taxon>
        <taxon>Phytophthora</taxon>
    </lineage>
</organism>
<dbReference type="AlphaFoldDB" id="D0MUF3"/>
<accession>D0MUF3</accession>
<protein>
    <submittedName>
        <fullName evidence="1">Uncharacterized protein</fullName>
    </submittedName>
</protein>
<dbReference type="OrthoDB" id="109575at2759"/>
<keyword evidence="2" id="KW-1185">Reference proteome</keyword>
<evidence type="ECO:0000313" key="1">
    <source>
        <dbReference type="EMBL" id="EEY61600.1"/>
    </source>
</evidence>
<dbReference type="eggNOG" id="KOG0613">
    <property type="taxonomic scope" value="Eukaryota"/>
</dbReference>
<dbReference type="InParanoid" id="D0MUF3"/>
<dbReference type="KEGG" id="pif:PITG_01927"/>
<dbReference type="GeneID" id="9469470"/>
<reference evidence="2" key="1">
    <citation type="journal article" date="2009" name="Nature">
        <title>Genome sequence and analysis of the Irish potato famine pathogen Phytophthora infestans.</title>
        <authorList>
            <consortium name="The Broad Institute Genome Sequencing Platform"/>
            <person name="Haas B.J."/>
            <person name="Kamoun S."/>
            <person name="Zody M.C."/>
            <person name="Jiang R.H."/>
            <person name="Handsaker R.E."/>
            <person name="Cano L.M."/>
            <person name="Grabherr M."/>
            <person name="Kodira C.D."/>
            <person name="Raffaele S."/>
            <person name="Torto-Alalibo T."/>
            <person name="Bozkurt T.O."/>
            <person name="Ah-Fong A.M."/>
            <person name="Alvarado L."/>
            <person name="Anderson V.L."/>
            <person name="Armstrong M.R."/>
            <person name="Avrova A."/>
            <person name="Baxter L."/>
            <person name="Beynon J."/>
            <person name="Boevink P.C."/>
            <person name="Bollmann S.R."/>
            <person name="Bos J.I."/>
            <person name="Bulone V."/>
            <person name="Cai G."/>
            <person name="Cakir C."/>
            <person name="Carrington J.C."/>
            <person name="Chawner M."/>
            <person name="Conti L."/>
            <person name="Costanzo S."/>
            <person name="Ewan R."/>
            <person name="Fahlgren N."/>
            <person name="Fischbach M.A."/>
            <person name="Fugelstad J."/>
            <person name="Gilroy E.M."/>
            <person name="Gnerre S."/>
            <person name="Green P.J."/>
            <person name="Grenville-Briggs L.J."/>
            <person name="Griffith J."/>
            <person name="Grunwald N.J."/>
            <person name="Horn K."/>
            <person name="Horner N.R."/>
            <person name="Hu C.H."/>
            <person name="Huitema E."/>
            <person name="Jeong D.H."/>
            <person name="Jones A.M."/>
            <person name="Jones J.D."/>
            <person name="Jones R.W."/>
            <person name="Karlsson E.K."/>
            <person name="Kunjeti S.G."/>
            <person name="Lamour K."/>
            <person name="Liu Z."/>
            <person name="Ma L."/>
            <person name="Maclean D."/>
            <person name="Chibucos M.C."/>
            <person name="McDonald H."/>
            <person name="McWalters J."/>
            <person name="Meijer H.J."/>
            <person name="Morgan W."/>
            <person name="Morris P.F."/>
            <person name="Munro C.A."/>
            <person name="O'Neill K."/>
            <person name="Ospina-Giraldo M."/>
            <person name="Pinzon A."/>
            <person name="Pritchard L."/>
            <person name="Ramsahoye B."/>
            <person name="Ren Q."/>
            <person name="Restrepo S."/>
            <person name="Roy S."/>
            <person name="Sadanandom A."/>
            <person name="Savidor A."/>
            <person name="Schornack S."/>
            <person name="Schwartz D.C."/>
            <person name="Schumann U.D."/>
            <person name="Schwessinger B."/>
            <person name="Seyer L."/>
            <person name="Sharpe T."/>
            <person name="Silvar C."/>
            <person name="Song J."/>
            <person name="Studholme D.J."/>
            <person name="Sykes S."/>
            <person name="Thines M."/>
            <person name="van de Vondervoort P.J."/>
            <person name="Phuntumart V."/>
            <person name="Wawra S."/>
            <person name="Weide R."/>
            <person name="Win J."/>
            <person name="Young C."/>
            <person name="Zhou S."/>
            <person name="Fry W."/>
            <person name="Meyers B.C."/>
            <person name="van West P."/>
            <person name="Ristaino J."/>
            <person name="Govers F."/>
            <person name="Birch P.R."/>
            <person name="Whisson S.C."/>
            <person name="Judelson H.S."/>
            <person name="Nusbaum C."/>
        </authorList>
    </citation>
    <scope>NUCLEOTIDE SEQUENCE [LARGE SCALE GENOMIC DNA]</scope>
    <source>
        <strain evidence="2">T30-4</strain>
    </source>
</reference>
<dbReference type="RefSeq" id="XP_002908517.1">
    <property type="nucleotide sequence ID" value="XM_002908471.1"/>
</dbReference>
<sequence>MVPNLEALDLVSKVTVDEVLSRNPNDFSRHSCEFVVDAPPTAGLTKISVTPRGSCDFFTGEARVLTILDFHDYHVRFWGYYPTGEWPTLQFDYSEFGKGTCTLWAPPNLQVYGQIHTVKYEGVCSKGQAGVQTILADASSTIGGTFTLSYMGEVTSPLSFKDTGAGEMRDAIDSITAPGTVNVSVSQYGAYGKAWHVTFSKHQDDEDDAIFIQHSRLTGQNALISVYPTVTVFTDAKRDDISGSFRIAITSWIQWWR</sequence>
<dbReference type="EMBL" id="DS028119">
    <property type="protein sequence ID" value="EEY61600.1"/>
    <property type="molecule type" value="Genomic_DNA"/>
</dbReference>
<gene>
    <name evidence="1" type="ORF">PITG_01927</name>
</gene>
<name>D0MUF3_PHYIT</name>
<dbReference type="Proteomes" id="UP000006643">
    <property type="component" value="Unassembled WGS sequence"/>
</dbReference>
<dbReference type="VEuPathDB" id="FungiDB:PITG_01927"/>
<evidence type="ECO:0000313" key="2">
    <source>
        <dbReference type="Proteomes" id="UP000006643"/>
    </source>
</evidence>